<gene>
    <name evidence="1" type="ORF">CYMTET_56478</name>
</gene>
<comment type="caution">
    <text evidence="1">The sequence shown here is derived from an EMBL/GenBank/DDBJ whole genome shotgun (WGS) entry which is preliminary data.</text>
</comment>
<keyword evidence="2" id="KW-1185">Reference proteome</keyword>
<accession>A0AAE0BC90</accession>
<evidence type="ECO:0000313" key="1">
    <source>
        <dbReference type="EMBL" id="KAK3233210.1"/>
    </source>
</evidence>
<evidence type="ECO:0000313" key="2">
    <source>
        <dbReference type="Proteomes" id="UP001190700"/>
    </source>
</evidence>
<reference evidence="1 2" key="1">
    <citation type="journal article" date="2015" name="Genome Biol. Evol.">
        <title>Comparative Genomics of a Bacterivorous Green Alga Reveals Evolutionary Causalities and Consequences of Phago-Mixotrophic Mode of Nutrition.</title>
        <authorList>
            <person name="Burns J.A."/>
            <person name="Paasch A."/>
            <person name="Narechania A."/>
            <person name="Kim E."/>
        </authorList>
    </citation>
    <scope>NUCLEOTIDE SEQUENCE [LARGE SCALE GENOMIC DNA]</scope>
    <source>
        <strain evidence="1 2">PLY_AMNH</strain>
    </source>
</reference>
<proteinExistence type="predicted"/>
<organism evidence="1 2">
    <name type="scientific">Cymbomonas tetramitiformis</name>
    <dbReference type="NCBI Taxonomy" id="36881"/>
    <lineage>
        <taxon>Eukaryota</taxon>
        <taxon>Viridiplantae</taxon>
        <taxon>Chlorophyta</taxon>
        <taxon>Pyramimonadophyceae</taxon>
        <taxon>Pyramimonadales</taxon>
        <taxon>Pyramimonadaceae</taxon>
        <taxon>Cymbomonas</taxon>
    </lineage>
</organism>
<sequence length="568" mass="60887">MVVLAWIREAIWYPKWCCSRFPEEHWCAASVSGGRGALLEVCHHLAAGRAPEQVREWLVGPRLVALLTDNLGVTSGPITCGEVPPKLEVICKQRAKAFRARFCGGGPGLRAALMGVVVKGGADLGVYTVQAVLDRHPKWVCVKADATQECVECSLPRGRVFDAVERGLPGALGVDGPLLRVEEMPGAVRGELDFINVLGVPVEWPEAVTAKRQRRSLTGQMRERLQTVQKVSDAMGEIEEASGADEHLPPQAPKGANYFTQSSPSLVRVASAQIAGVSLIPQEPICWHAGGVPGAGGGNCLARRCRDDLAARIKYSPNHCLDAMVLDAEQPGQDVIFDMATFHGMEGGVGPAAVLRVCVEGLLGSLSENHKDGAKAGGAGCALESELVMGVRDPGRLAGARVPTVCRIGGMGIGGEAEPGPATGQVGEGGEGALIFDFMGPYATPAVLKAWGYSCLFELFGIEGLRLLAFKTAASFLMKNIDAMILNENSVSSWYEDHFSSHIQVQYRTIAAAGSIHEVFKSLHTQGEYSSMDGFETQRRRNRNHNQDDLVVDDDVDFDVDMDMDMDA</sequence>
<name>A0AAE0BC90_9CHLO</name>
<protein>
    <submittedName>
        <fullName evidence="1">Uncharacterized protein</fullName>
    </submittedName>
</protein>
<dbReference type="AlphaFoldDB" id="A0AAE0BC90"/>
<dbReference type="Proteomes" id="UP001190700">
    <property type="component" value="Unassembled WGS sequence"/>
</dbReference>
<dbReference type="EMBL" id="LGRX02035779">
    <property type="protein sequence ID" value="KAK3233210.1"/>
    <property type="molecule type" value="Genomic_DNA"/>
</dbReference>